<evidence type="ECO:0000256" key="2">
    <source>
        <dbReference type="ARBA" id="ARBA00022529"/>
    </source>
</evidence>
<dbReference type="GO" id="GO:0031640">
    <property type="term" value="P:killing of cells of another organism"/>
    <property type="evidence" value="ECO:0007669"/>
    <property type="project" value="UniProtKB-KW"/>
</dbReference>
<keyword evidence="2" id="KW-0929">Antimicrobial</keyword>
<name>A0AAD4IN76_PERFH</name>
<evidence type="ECO:0000313" key="6">
    <source>
        <dbReference type="EMBL" id="KAH6755737.1"/>
    </source>
</evidence>
<evidence type="ECO:0000256" key="3">
    <source>
        <dbReference type="ARBA" id="ARBA00022577"/>
    </source>
</evidence>
<sequence>MLLKRILGFGVPFLFGMKARAAATVILVILVVSSAAHVNEAIAVWIPEHRCLKKIHSSKCDSYKCVEMCSAKPQGRGKCRGSHCICSYYCRGPP</sequence>
<dbReference type="InterPro" id="IPR010851">
    <property type="entry name" value="DEFL"/>
</dbReference>
<dbReference type="PANTHER" id="PTHR33830">
    <property type="entry name" value="DEFENSIN-LIKE PROTEIN 184-RELATED"/>
    <property type="match status" value="1"/>
</dbReference>
<keyword evidence="5" id="KW-1015">Disulfide bond</keyword>
<gene>
    <name evidence="6" type="ORF">C2S53_009999</name>
</gene>
<evidence type="ECO:0000256" key="4">
    <source>
        <dbReference type="ARBA" id="ARBA00022821"/>
    </source>
</evidence>
<dbReference type="Proteomes" id="UP001190926">
    <property type="component" value="Unassembled WGS sequence"/>
</dbReference>
<evidence type="ECO:0008006" key="8">
    <source>
        <dbReference type="Google" id="ProtNLM"/>
    </source>
</evidence>
<evidence type="ECO:0000256" key="1">
    <source>
        <dbReference type="ARBA" id="ARBA00006722"/>
    </source>
</evidence>
<keyword evidence="3" id="KW-0295">Fungicide</keyword>
<dbReference type="GO" id="GO:0050832">
    <property type="term" value="P:defense response to fungus"/>
    <property type="evidence" value="ECO:0007669"/>
    <property type="project" value="UniProtKB-KW"/>
</dbReference>
<proteinExistence type="inferred from homology"/>
<comment type="similarity">
    <text evidence="1">Belongs to the DEFL family.</text>
</comment>
<dbReference type="EMBL" id="SDAM02029589">
    <property type="protein sequence ID" value="KAH6755737.1"/>
    <property type="molecule type" value="Genomic_DNA"/>
</dbReference>
<evidence type="ECO:0000313" key="7">
    <source>
        <dbReference type="Proteomes" id="UP001190926"/>
    </source>
</evidence>
<dbReference type="Pfam" id="PF07333">
    <property type="entry name" value="SLR1-BP"/>
    <property type="match status" value="1"/>
</dbReference>
<accession>A0AAD4IN76</accession>
<keyword evidence="7" id="KW-1185">Reference proteome</keyword>
<dbReference type="AlphaFoldDB" id="A0AAD4IN76"/>
<organism evidence="6 7">
    <name type="scientific">Perilla frutescens var. hirtella</name>
    <name type="common">Perilla citriodora</name>
    <name type="synonym">Perilla setoyensis</name>
    <dbReference type="NCBI Taxonomy" id="608512"/>
    <lineage>
        <taxon>Eukaryota</taxon>
        <taxon>Viridiplantae</taxon>
        <taxon>Streptophyta</taxon>
        <taxon>Embryophyta</taxon>
        <taxon>Tracheophyta</taxon>
        <taxon>Spermatophyta</taxon>
        <taxon>Magnoliopsida</taxon>
        <taxon>eudicotyledons</taxon>
        <taxon>Gunneridae</taxon>
        <taxon>Pentapetalae</taxon>
        <taxon>asterids</taxon>
        <taxon>lamiids</taxon>
        <taxon>Lamiales</taxon>
        <taxon>Lamiaceae</taxon>
        <taxon>Nepetoideae</taxon>
        <taxon>Elsholtzieae</taxon>
        <taxon>Perilla</taxon>
    </lineage>
</organism>
<keyword evidence="4" id="KW-0611">Plant defense</keyword>
<comment type="caution">
    <text evidence="6">The sequence shown here is derived from an EMBL/GenBank/DDBJ whole genome shotgun (WGS) entry which is preliminary data.</text>
</comment>
<reference evidence="6 7" key="1">
    <citation type="journal article" date="2021" name="Nat. Commun.">
        <title>Incipient diploidization of the medicinal plant Perilla within 10,000 years.</title>
        <authorList>
            <person name="Zhang Y."/>
            <person name="Shen Q."/>
            <person name="Leng L."/>
            <person name="Zhang D."/>
            <person name="Chen S."/>
            <person name="Shi Y."/>
            <person name="Ning Z."/>
            <person name="Chen S."/>
        </authorList>
    </citation>
    <scope>NUCLEOTIDE SEQUENCE [LARGE SCALE GENOMIC DNA]</scope>
    <source>
        <strain evidence="7">cv. PC099</strain>
    </source>
</reference>
<protein>
    <recommendedName>
        <fullName evidence="8">Defensin</fullName>
    </recommendedName>
</protein>
<evidence type="ECO:0000256" key="5">
    <source>
        <dbReference type="ARBA" id="ARBA00023157"/>
    </source>
</evidence>
<dbReference type="PANTHER" id="PTHR33830:SF34">
    <property type="entry name" value="KNOTTIN SCORPION TOXIN-LIKE DOMAIN-CONTAINING PROTEIN"/>
    <property type="match status" value="1"/>
</dbReference>